<dbReference type="SUPFAM" id="SSF51735">
    <property type="entry name" value="NAD(P)-binding Rossmann-fold domains"/>
    <property type="match status" value="1"/>
</dbReference>
<dbReference type="Gene3D" id="3.90.180.10">
    <property type="entry name" value="Medium-chain alcohol dehydrogenases, catalytic domain"/>
    <property type="match status" value="1"/>
</dbReference>
<dbReference type="InterPro" id="IPR013154">
    <property type="entry name" value="ADH-like_N"/>
</dbReference>
<dbReference type="InterPro" id="IPR020843">
    <property type="entry name" value="ER"/>
</dbReference>
<dbReference type="GO" id="GO:0016491">
    <property type="term" value="F:oxidoreductase activity"/>
    <property type="evidence" value="ECO:0007669"/>
    <property type="project" value="InterPro"/>
</dbReference>
<proteinExistence type="predicted"/>
<sequence>MQAITYAKNGPSSVLELRELPDPEPGPGEVRVRVAFSGINPVDWKLRAGLAAPPEPFAIPGFDGAGVIDAVGEGVAAARIGERVWLHYAIMNDGRGTSAQMTVVPEAWAVPLPENASMELGASLGIPALTAHRALTTEGSPAGKTVLVTGGAGAVGHAAIQLGRWMGARVIATASTDEKAALAQAAGAEAVIRYREPDSGEQLGAAAPDGLDLIVDVSLARNLPLDLAHLRPHATIVAYADDGGTDASVPILSLILKNTTLRFISVTGLAPETLAAAVEGVSGALADGALQPPPVHPIPLAQAASAHDLVEAGTLGKVLLEIG</sequence>
<dbReference type="Pfam" id="PF08240">
    <property type="entry name" value="ADH_N"/>
    <property type="match status" value="1"/>
</dbReference>
<evidence type="ECO:0000313" key="3">
    <source>
        <dbReference type="EMBL" id="CAB4865343.1"/>
    </source>
</evidence>
<dbReference type="AlphaFoldDB" id="A0A6J7DDR8"/>
<dbReference type="PANTHER" id="PTHR44154:SF1">
    <property type="entry name" value="QUINONE OXIDOREDUCTASE"/>
    <property type="match status" value="1"/>
</dbReference>
<reference evidence="3" key="1">
    <citation type="submission" date="2020-05" db="EMBL/GenBank/DDBJ databases">
        <authorList>
            <person name="Chiriac C."/>
            <person name="Salcher M."/>
            <person name="Ghai R."/>
            <person name="Kavagutti S V."/>
        </authorList>
    </citation>
    <scope>NUCLEOTIDE SEQUENCE</scope>
</reference>
<evidence type="ECO:0000256" key="1">
    <source>
        <dbReference type="ARBA" id="ARBA00022857"/>
    </source>
</evidence>
<gene>
    <name evidence="3" type="ORF">UFOPK3423_00460</name>
</gene>
<dbReference type="SUPFAM" id="SSF50129">
    <property type="entry name" value="GroES-like"/>
    <property type="match status" value="1"/>
</dbReference>
<dbReference type="InterPro" id="IPR011032">
    <property type="entry name" value="GroES-like_sf"/>
</dbReference>
<protein>
    <submittedName>
        <fullName evidence="3">Unannotated protein</fullName>
    </submittedName>
</protein>
<dbReference type="SMART" id="SM00829">
    <property type="entry name" value="PKS_ER"/>
    <property type="match status" value="1"/>
</dbReference>
<dbReference type="Gene3D" id="3.40.50.720">
    <property type="entry name" value="NAD(P)-binding Rossmann-like Domain"/>
    <property type="match status" value="1"/>
</dbReference>
<feature type="domain" description="Enoyl reductase (ER)" evidence="2">
    <location>
        <begin position="10"/>
        <end position="320"/>
    </location>
</feature>
<dbReference type="CDD" id="cd08253">
    <property type="entry name" value="zeta_crystallin"/>
    <property type="match status" value="1"/>
</dbReference>
<keyword evidence="1" id="KW-0521">NADP</keyword>
<dbReference type="InterPro" id="IPR036291">
    <property type="entry name" value="NAD(P)-bd_dom_sf"/>
</dbReference>
<name>A0A6J7DDR8_9ZZZZ</name>
<dbReference type="InterPro" id="IPR013149">
    <property type="entry name" value="ADH-like_C"/>
</dbReference>
<dbReference type="InterPro" id="IPR051603">
    <property type="entry name" value="Zinc-ADH_QOR/CCCR"/>
</dbReference>
<dbReference type="PANTHER" id="PTHR44154">
    <property type="entry name" value="QUINONE OXIDOREDUCTASE"/>
    <property type="match status" value="1"/>
</dbReference>
<organism evidence="3">
    <name type="scientific">freshwater metagenome</name>
    <dbReference type="NCBI Taxonomy" id="449393"/>
    <lineage>
        <taxon>unclassified sequences</taxon>
        <taxon>metagenomes</taxon>
        <taxon>ecological metagenomes</taxon>
    </lineage>
</organism>
<evidence type="ECO:0000259" key="2">
    <source>
        <dbReference type="SMART" id="SM00829"/>
    </source>
</evidence>
<dbReference type="EMBL" id="CAFBLQ010000034">
    <property type="protein sequence ID" value="CAB4865343.1"/>
    <property type="molecule type" value="Genomic_DNA"/>
</dbReference>
<accession>A0A6J7DDR8</accession>
<dbReference type="Pfam" id="PF00107">
    <property type="entry name" value="ADH_zinc_N"/>
    <property type="match status" value="1"/>
</dbReference>